<dbReference type="EC" id="4.1.1.112" evidence="6"/>
<dbReference type="GO" id="GO:0008948">
    <property type="term" value="F:oxaloacetate decarboxylase activity"/>
    <property type="evidence" value="ECO:0007669"/>
    <property type="project" value="UniProtKB-EC"/>
</dbReference>
<protein>
    <recommendedName>
        <fullName evidence="7">Putative 4-hydroxy-4-methyl-2-oxoglutarate aldolase</fullName>
        <ecNumber evidence="6">4.1.1.112</ecNumber>
        <ecNumber evidence="5">4.1.3.17</ecNumber>
    </recommendedName>
    <alternativeName>
        <fullName evidence="11">Oxaloacetate decarboxylase</fullName>
    </alternativeName>
    <alternativeName>
        <fullName evidence="9">Regulator of ribonuclease activity homolog</fullName>
    </alternativeName>
    <alternativeName>
        <fullName evidence="10">RraA-like protein</fullName>
    </alternativeName>
</protein>
<feature type="binding site" evidence="13">
    <location>
        <begin position="99"/>
        <end position="102"/>
    </location>
    <ligand>
        <name>substrate</name>
    </ligand>
</feature>
<dbReference type="EC" id="4.1.3.17" evidence="5"/>
<dbReference type="CDD" id="cd16841">
    <property type="entry name" value="RraA_family"/>
    <property type="match status" value="1"/>
</dbReference>
<comment type="catalytic activity">
    <reaction evidence="12">
        <text>oxaloacetate + H(+) = pyruvate + CO2</text>
        <dbReference type="Rhea" id="RHEA:15641"/>
        <dbReference type="ChEBI" id="CHEBI:15361"/>
        <dbReference type="ChEBI" id="CHEBI:15378"/>
        <dbReference type="ChEBI" id="CHEBI:16452"/>
        <dbReference type="ChEBI" id="CHEBI:16526"/>
        <dbReference type="EC" id="4.1.1.112"/>
    </reaction>
</comment>
<dbReference type="Pfam" id="PF03737">
    <property type="entry name" value="RraA-like"/>
    <property type="match status" value="1"/>
</dbReference>
<organism evidence="14 15">
    <name type="scientific">Paenibacillus odorifer</name>
    <dbReference type="NCBI Taxonomy" id="189426"/>
    <lineage>
        <taxon>Bacteria</taxon>
        <taxon>Bacillati</taxon>
        <taxon>Bacillota</taxon>
        <taxon>Bacilli</taxon>
        <taxon>Bacillales</taxon>
        <taxon>Paenibacillaceae</taxon>
        <taxon>Paenibacillus</taxon>
    </lineage>
</organism>
<evidence type="ECO:0000256" key="4">
    <source>
        <dbReference type="ARBA" id="ARBA00011233"/>
    </source>
</evidence>
<accession>A0A1R0ZB48</accession>
<keyword evidence="13" id="KW-0479">Metal-binding</keyword>
<evidence type="ECO:0000256" key="11">
    <source>
        <dbReference type="ARBA" id="ARBA00032305"/>
    </source>
</evidence>
<name>A0A1R0ZB48_9BACL</name>
<evidence type="ECO:0000313" key="14">
    <source>
        <dbReference type="EMBL" id="OME65838.1"/>
    </source>
</evidence>
<gene>
    <name evidence="14" type="ORF">BSK65_23930</name>
</gene>
<dbReference type="GO" id="GO:0046872">
    <property type="term" value="F:metal ion binding"/>
    <property type="evidence" value="ECO:0007669"/>
    <property type="project" value="UniProtKB-KW"/>
</dbReference>
<dbReference type="SUPFAM" id="SSF89562">
    <property type="entry name" value="RraA-like"/>
    <property type="match status" value="1"/>
</dbReference>
<feature type="binding site" evidence="13">
    <location>
        <position position="122"/>
    </location>
    <ligand>
        <name>Mg(2+)</name>
        <dbReference type="ChEBI" id="CHEBI:18420"/>
    </ligand>
</feature>
<dbReference type="InterPro" id="IPR036704">
    <property type="entry name" value="RraA/RraA-like_sf"/>
</dbReference>
<evidence type="ECO:0000256" key="9">
    <source>
        <dbReference type="ARBA" id="ARBA00029596"/>
    </source>
</evidence>
<feature type="binding site" evidence="13">
    <location>
        <position position="121"/>
    </location>
    <ligand>
        <name>substrate</name>
    </ligand>
</feature>
<dbReference type="PANTHER" id="PTHR33254">
    <property type="entry name" value="4-HYDROXY-4-METHYL-2-OXOGLUTARATE ALDOLASE 3-RELATED"/>
    <property type="match status" value="1"/>
</dbReference>
<comment type="caution">
    <text evidence="14">The sequence shown here is derived from an EMBL/GenBank/DDBJ whole genome shotgun (WGS) entry which is preliminary data.</text>
</comment>
<proteinExistence type="inferred from homology"/>
<evidence type="ECO:0000256" key="3">
    <source>
        <dbReference type="ARBA" id="ARBA00008621"/>
    </source>
</evidence>
<comment type="catalytic activity">
    <reaction evidence="1">
        <text>4-hydroxy-4-methyl-2-oxoglutarate = 2 pyruvate</text>
        <dbReference type="Rhea" id="RHEA:22748"/>
        <dbReference type="ChEBI" id="CHEBI:15361"/>
        <dbReference type="ChEBI" id="CHEBI:58276"/>
        <dbReference type="EC" id="4.1.3.17"/>
    </reaction>
</comment>
<evidence type="ECO:0000256" key="6">
    <source>
        <dbReference type="ARBA" id="ARBA00012947"/>
    </source>
</evidence>
<dbReference type="Proteomes" id="UP000187425">
    <property type="component" value="Unassembled WGS sequence"/>
</dbReference>
<comment type="similarity">
    <text evidence="3">Belongs to the class II aldolase/RraA-like family.</text>
</comment>
<dbReference type="EMBL" id="MPTW01000017">
    <property type="protein sequence ID" value="OME65838.1"/>
    <property type="molecule type" value="Genomic_DNA"/>
</dbReference>
<dbReference type="OrthoDB" id="9784786at2"/>
<evidence type="ECO:0000256" key="12">
    <source>
        <dbReference type="ARBA" id="ARBA00047973"/>
    </source>
</evidence>
<dbReference type="GO" id="GO:0047443">
    <property type="term" value="F:4-hydroxy-4-methyl-2-oxoglutarate aldolase activity"/>
    <property type="evidence" value="ECO:0007669"/>
    <property type="project" value="UniProtKB-EC"/>
</dbReference>
<evidence type="ECO:0000313" key="15">
    <source>
        <dbReference type="Proteomes" id="UP000187425"/>
    </source>
</evidence>
<keyword evidence="13" id="KW-0460">Magnesium</keyword>
<evidence type="ECO:0000256" key="2">
    <source>
        <dbReference type="ARBA" id="ARBA00001968"/>
    </source>
</evidence>
<evidence type="ECO:0000256" key="7">
    <source>
        <dbReference type="ARBA" id="ARBA00016549"/>
    </source>
</evidence>
<comment type="cofactor">
    <cofactor evidence="2">
        <name>a divalent metal cation</name>
        <dbReference type="ChEBI" id="CHEBI:60240"/>
    </cofactor>
</comment>
<dbReference type="InterPro" id="IPR005493">
    <property type="entry name" value="RraA/RraA-like"/>
</dbReference>
<dbReference type="AlphaFoldDB" id="A0A1R0ZB48"/>
<dbReference type="PANTHER" id="PTHR33254:SF4">
    <property type="entry name" value="4-HYDROXY-4-METHYL-2-OXOGLUTARATE ALDOLASE 3-RELATED"/>
    <property type="match status" value="1"/>
</dbReference>
<dbReference type="Gene3D" id="3.50.30.40">
    <property type="entry name" value="Ribonuclease E inhibitor RraA/RraA-like"/>
    <property type="match status" value="1"/>
</dbReference>
<evidence type="ECO:0000256" key="8">
    <source>
        <dbReference type="ARBA" id="ARBA00025046"/>
    </source>
</evidence>
<evidence type="ECO:0000256" key="13">
    <source>
        <dbReference type="PIRSR" id="PIRSR605493-1"/>
    </source>
</evidence>
<evidence type="ECO:0000256" key="1">
    <source>
        <dbReference type="ARBA" id="ARBA00001342"/>
    </source>
</evidence>
<evidence type="ECO:0000256" key="5">
    <source>
        <dbReference type="ARBA" id="ARBA00012213"/>
    </source>
</evidence>
<comment type="cofactor">
    <cofactor evidence="13">
        <name>Mg(2+)</name>
        <dbReference type="ChEBI" id="CHEBI:18420"/>
    </cofactor>
</comment>
<reference evidence="14 15" key="1">
    <citation type="submission" date="2016-11" db="EMBL/GenBank/DDBJ databases">
        <title>Paenibacillus species isolates.</title>
        <authorList>
            <person name="Beno S.M."/>
        </authorList>
    </citation>
    <scope>NUCLEOTIDE SEQUENCE [LARGE SCALE GENOMIC DNA]</scope>
    <source>
        <strain evidence="14 15">FSL H7-0443</strain>
    </source>
</reference>
<evidence type="ECO:0000256" key="10">
    <source>
        <dbReference type="ARBA" id="ARBA00030169"/>
    </source>
</evidence>
<sequence>MNLMKNQAYLDQLQEKLYSAVISDILDSLQLRNQALPQHIRPLDPDMVVCGYAKTVQVADVYRKPAQAYKKQIEVLDGMQPGEVFVGDVGGSERSAFFGELMSAATKVAGGRGAVIDGLCRDVKKIKQLGFPVFVKGTRPTDSYARNEVIDFDVPIKIGDVQIQPGDLIFGDIDGIVVVPKDVEDEVIAKAFEKVNGENMVREHILKGMKVSEVFEKFGIL</sequence>
<comment type="function">
    <text evidence="8">Catalyzes the aldol cleavage of 4-hydroxy-4-methyl-2-oxoglutarate (HMG) into 2 molecules of pyruvate. Also contains a secondary oxaloacetate (OAA) decarboxylase activity due to the common pyruvate enolate transition state formed following C-C bond cleavage in the retro-aldol and decarboxylation reactions.</text>
</comment>
<comment type="subunit">
    <text evidence="4">Homotrimer.</text>
</comment>